<sequence length="120" mass="13183">MKPAAQTTFAERAGRVFGRMWRAGARLDRKAQGWLVTRGLGAGVAAGPLWVVKFAVLAVLLYGAFWVALLLVFVVAAAWAARNGGLDEDDQRPEWKEGHEGFGLYDKSDWRIDPHVSDDG</sequence>
<evidence type="ECO:0000313" key="3">
    <source>
        <dbReference type="EMBL" id="PPU93663.1"/>
    </source>
</evidence>
<keyword evidence="4" id="KW-1185">Reference proteome</keyword>
<dbReference type="Proteomes" id="UP000238261">
    <property type="component" value="Unassembled WGS sequence"/>
</dbReference>
<protein>
    <submittedName>
        <fullName evidence="3">DUF3742 domain-containing protein</fullName>
    </submittedName>
</protein>
<dbReference type="EMBL" id="MDEG01000043">
    <property type="protein sequence ID" value="PPU93663.1"/>
    <property type="molecule type" value="Genomic_DNA"/>
</dbReference>
<keyword evidence="2" id="KW-0472">Membrane</keyword>
<organism evidence="3 4">
    <name type="scientific">Xanthomonas hyacinthi</name>
    <dbReference type="NCBI Taxonomy" id="56455"/>
    <lineage>
        <taxon>Bacteria</taxon>
        <taxon>Pseudomonadati</taxon>
        <taxon>Pseudomonadota</taxon>
        <taxon>Gammaproteobacteria</taxon>
        <taxon>Lysobacterales</taxon>
        <taxon>Lysobacteraceae</taxon>
        <taxon>Xanthomonas</taxon>
    </lineage>
</organism>
<keyword evidence="2" id="KW-1133">Transmembrane helix</keyword>
<keyword evidence="2" id="KW-0812">Transmembrane</keyword>
<feature type="compositionally biased region" description="Basic and acidic residues" evidence="1">
    <location>
        <begin position="92"/>
        <end position="120"/>
    </location>
</feature>
<dbReference type="AlphaFoldDB" id="A0A2S7ENX2"/>
<accession>A0A2S7ENX2</accession>
<proteinExistence type="predicted"/>
<dbReference type="OrthoDB" id="8454876at2"/>
<evidence type="ECO:0000256" key="2">
    <source>
        <dbReference type="SAM" id="Phobius"/>
    </source>
</evidence>
<feature type="region of interest" description="Disordered" evidence="1">
    <location>
        <begin position="85"/>
        <end position="120"/>
    </location>
</feature>
<gene>
    <name evidence="3" type="ORF">XhyaCFBP1156_20630</name>
</gene>
<dbReference type="RefSeq" id="WP_046980344.1">
    <property type="nucleotide sequence ID" value="NZ_CP043476.1"/>
</dbReference>
<name>A0A2S7ENX2_9XANT</name>
<evidence type="ECO:0000313" key="4">
    <source>
        <dbReference type="Proteomes" id="UP000238261"/>
    </source>
</evidence>
<dbReference type="Pfam" id="PF12553">
    <property type="entry name" value="DUF3742"/>
    <property type="match status" value="1"/>
</dbReference>
<comment type="caution">
    <text evidence="3">The sequence shown here is derived from an EMBL/GenBank/DDBJ whole genome shotgun (WGS) entry which is preliminary data.</text>
</comment>
<feature type="transmembrane region" description="Helical" evidence="2">
    <location>
        <begin position="54"/>
        <end position="81"/>
    </location>
</feature>
<dbReference type="InterPro" id="IPR022213">
    <property type="entry name" value="DUF3742"/>
</dbReference>
<reference evidence="4" key="1">
    <citation type="submission" date="2016-08" db="EMBL/GenBank/DDBJ databases">
        <authorList>
            <person name="Merda D."/>
            <person name="Briand M."/>
            <person name="Taghouti G."/>
            <person name="Carrere S."/>
            <person name="Gouzy J."/>
            <person name="Portier P."/>
            <person name="Jacques M.-A."/>
            <person name="Fischer-Le Saux M."/>
        </authorList>
    </citation>
    <scope>NUCLEOTIDE SEQUENCE [LARGE SCALE GENOMIC DNA]</scope>
    <source>
        <strain evidence="4">CFBP1156</strain>
    </source>
</reference>
<evidence type="ECO:0000256" key="1">
    <source>
        <dbReference type="SAM" id="MobiDB-lite"/>
    </source>
</evidence>